<evidence type="ECO:0000256" key="4">
    <source>
        <dbReference type="HAMAP-Rule" id="MF_00168"/>
    </source>
</evidence>
<organism evidence="6 7">
    <name type="scientific">Candidatus Kaiserbacteria bacterium RIFOXYD1_FULL_47_14</name>
    <dbReference type="NCBI Taxonomy" id="1798533"/>
    <lineage>
        <taxon>Bacteria</taxon>
        <taxon>Candidatus Kaiseribacteriota</taxon>
    </lineage>
</organism>
<dbReference type="Pfam" id="PF01702">
    <property type="entry name" value="TGT"/>
    <property type="match status" value="2"/>
</dbReference>
<feature type="region of interest" description="RNA binding" evidence="4">
    <location>
        <begin position="291"/>
        <end position="297"/>
    </location>
</feature>
<dbReference type="EC" id="2.4.2.29" evidence="4"/>
<protein>
    <recommendedName>
        <fullName evidence="4">Queuine tRNA-ribosyltransferase</fullName>
        <ecNumber evidence="4">2.4.2.29</ecNumber>
    </recommendedName>
    <alternativeName>
        <fullName evidence="4">Guanine insertion enzyme</fullName>
    </alternativeName>
    <alternativeName>
        <fullName evidence="4">tRNA-guanine transglycosylase</fullName>
    </alternativeName>
</protein>
<dbReference type="InterPro" id="IPR002616">
    <property type="entry name" value="tRNA_ribo_trans-like"/>
</dbReference>
<sequence length="419" mass="45783">MSAISFTIEKRAPRSGARAGILTTPHGVIKTPAFVPVGTKADVKGIFPEQLVSIGAEVVLANTYHLYLQPGEKIVQDAGGLGKFMNWSGPTMTDSGGFQVFSLGAAFGKGISKFKDFVSPESDEGLTKSKHGLAVFDEDLATSHGKLAIIDDEGVSFTSHINGSLHRFTPERSVEIQHALGADMFFAFDECTSPTEPYEYQREAMERTHRWAERSLKAHRQNSSAQKKQALFGIVQGGRFEDLRKESACEIASLGFDGIGIGGSFSKEDMRGALRAAVGELPEELPRHFLGIGEPGDILEGIANGMDLFDCVAATRIGRHGSIYTRQGIVHLKNEKYRNDFSPLSECMGFVNLSSDEGFTKPFTLAYVSHLIRSGEMLGPIICSIHNIGFILQLVAGARQAILDGKFDEYRADFVREYY</sequence>
<feature type="domain" description="tRNA-guanine(15) transglycosylase-like" evidence="5">
    <location>
        <begin position="16"/>
        <end position="105"/>
    </location>
</feature>
<feature type="domain" description="tRNA-guanine(15) transglycosylase-like" evidence="5">
    <location>
        <begin position="143"/>
        <end position="418"/>
    </location>
</feature>
<keyword evidence="4" id="KW-0671">Queuosine biosynthesis</keyword>
<feature type="active site" description="Nucleophile" evidence="4">
    <location>
        <position position="310"/>
    </location>
</feature>
<dbReference type="AlphaFoldDB" id="A0A1F6G536"/>
<comment type="subunit">
    <text evidence="4">Homodimer. Within each dimer, one monomer is responsible for RNA recognition and catalysis, while the other monomer binds to the replacement base PreQ1.</text>
</comment>
<comment type="caution">
    <text evidence="4">Lacks conserved residue(s) required for the propagation of feature annotation.</text>
</comment>
<evidence type="ECO:0000256" key="1">
    <source>
        <dbReference type="ARBA" id="ARBA00022676"/>
    </source>
</evidence>
<feature type="active site" description="Proton acceptor" evidence="4">
    <location>
        <position position="94"/>
    </location>
</feature>
<dbReference type="HAMAP" id="MF_00168">
    <property type="entry name" value="Q_tRNA_Tgt"/>
    <property type="match status" value="1"/>
</dbReference>
<keyword evidence="3 4" id="KW-0819">tRNA processing</keyword>
<comment type="similarity">
    <text evidence="4">Belongs to the queuine tRNA-ribosyltransferase family.</text>
</comment>
<dbReference type="GO" id="GO:0005829">
    <property type="term" value="C:cytosol"/>
    <property type="evidence" value="ECO:0007669"/>
    <property type="project" value="TreeGrafter"/>
</dbReference>
<dbReference type="STRING" id="1798533.A2609_03010"/>
<dbReference type="Proteomes" id="UP000176867">
    <property type="component" value="Unassembled WGS sequence"/>
</dbReference>
<dbReference type="InterPro" id="IPR004803">
    <property type="entry name" value="TGT"/>
</dbReference>
<dbReference type="InterPro" id="IPR036511">
    <property type="entry name" value="TGT-like_sf"/>
</dbReference>
<keyword evidence="1 4" id="KW-0328">Glycosyltransferase</keyword>
<dbReference type="PANTHER" id="PTHR46499:SF1">
    <property type="entry name" value="QUEUINE TRNA-RIBOSYLTRANSFERASE"/>
    <property type="match status" value="1"/>
</dbReference>
<dbReference type="InterPro" id="IPR050076">
    <property type="entry name" value="ArchSynthase1/Queuine_TRR"/>
</dbReference>
<comment type="function">
    <text evidence="4">Catalyzes the base-exchange of a guanine (G) residue with the queuine precursor 7-aminomethyl-7-deazaguanine (PreQ1) at position 34 (anticodon wobble position) in tRNAs with GU(N) anticodons (tRNA-Asp, -Asn, -His and -Tyr). Catalysis occurs through a double-displacement mechanism. The nucleophile active site attacks the C1' of nucleotide 34 to detach the guanine base from the RNA, forming a covalent enzyme-RNA intermediate. The proton acceptor active site deprotonates the incoming PreQ1, allowing a nucleophilic attack on the C1' of the ribose to form the product. After dissociation, two additional enzymatic reactions on the tRNA convert PreQ1 to queuine (Q), resulting in the hypermodified nucleoside queuosine (7-(((4,5-cis-dihydroxy-2-cyclopenten-1-yl)amino)methyl)-7-deazaguanosine).</text>
</comment>
<comment type="pathway">
    <text evidence="4">tRNA modification; tRNA-queuosine biosynthesis.</text>
</comment>
<keyword evidence="2 4" id="KW-0808">Transferase</keyword>
<comment type="catalytic activity">
    <reaction evidence="4">
        <text>7-aminomethyl-7-carbaguanine + guanosine(34) in tRNA = 7-aminomethyl-7-carbaguanosine(34) in tRNA + guanine</text>
        <dbReference type="Rhea" id="RHEA:24104"/>
        <dbReference type="Rhea" id="RHEA-COMP:10341"/>
        <dbReference type="Rhea" id="RHEA-COMP:10342"/>
        <dbReference type="ChEBI" id="CHEBI:16235"/>
        <dbReference type="ChEBI" id="CHEBI:58703"/>
        <dbReference type="ChEBI" id="CHEBI:74269"/>
        <dbReference type="ChEBI" id="CHEBI:82833"/>
        <dbReference type="EC" id="2.4.2.29"/>
    </reaction>
</comment>
<dbReference type="NCBIfam" id="TIGR00449">
    <property type="entry name" value="tgt_general"/>
    <property type="match status" value="1"/>
</dbReference>
<feature type="binding site" evidence="4">
    <location>
        <position position="263"/>
    </location>
    <ligand>
        <name>substrate</name>
    </ligand>
</feature>
<dbReference type="Gene3D" id="3.20.20.105">
    <property type="entry name" value="Queuine tRNA-ribosyltransferase-like"/>
    <property type="match status" value="1"/>
</dbReference>
<proteinExistence type="inferred from homology"/>
<evidence type="ECO:0000256" key="3">
    <source>
        <dbReference type="ARBA" id="ARBA00022694"/>
    </source>
</evidence>
<accession>A0A1F6G536</accession>
<dbReference type="GO" id="GO:0008479">
    <property type="term" value="F:tRNA-guanosine(34) queuine transglycosylase activity"/>
    <property type="evidence" value="ECO:0007669"/>
    <property type="project" value="UniProtKB-UniRule"/>
</dbReference>
<feature type="binding site" evidence="4">
    <location>
        <position position="189"/>
    </location>
    <ligand>
        <name>substrate</name>
    </ligand>
</feature>
<dbReference type="SUPFAM" id="SSF51713">
    <property type="entry name" value="tRNA-guanine transglycosylase"/>
    <property type="match status" value="1"/>
</dbReference>
<evidence type="ECO:0000256" key="2">
    <source>
        <dbReference type="ARBA" id="ARBA00022679"/>
    </source>
</evidence>
<reference evidence="6 7" key="1">
    <citation type="journal article" date="2016" name="Nat. Commun.">
        <title>Thousands of microbial genomes shed light on interconnected biogeochemical processes in an aquifer system.</title>
        <authorList>
            <person name="Anantharaman K."/>
            <person name="Brown C.T."/>
            <person name="Hug L.A."/>
            <person name="Sharon I."/>
            <person name="Castelle C.J."/>
            <person name="Probst A.J."/>
            <person name="Thomas B.C."/>
            <person name="Singh A."/>
            <person name="Wilkins M.J."/>
            <person name="Karaoz U."/>
            <person name="Brodie E.L."/>
            <person name="Williams K.H."/>
            <person name="Hubbard S.S."/>
            <person name="Banfield J.F."/>
        </authorList>
    </citation>
    <scope>NUCLEOTIDE SEQUENCE [LARGE SCALE GENOMIC DNA]</scope>
</reference>
<dbReference type="PANTHER" id="PTHR46499">
    <property type="entry name" value="QUEUINE TRNA-RIBOSYLTRANSFERASE"/>
    <property type="match status" value="1"/>
</dbReference>
<feature type="binding site" evidence="4">
    <location>
        <position position="236"/>
    </location>
    <ligand>
        <name>substrate</name>
    </ligand>
</feature>
<evidence type="ECO:0000313" key="7">
    <source>
        <dbReference type="Proteomes" id="UP000176867"/>
    </source>
</evidence>
<name>A0A1F6G536_9BACT</name>
<evidence type="ECO:0000313" key="6">
    <source>
        <dbReference type="EMBL" id="OGG93182.1"/>
    </source>
</evidence>
<gene>
    <name evidence="4" type="primary">tgt</name>
    <name evidence="6" type="ORF">A2609_03010</name>
</gene>
<feature type="binding site" evidence="4">
    <location>
        <begin position="94"/>
        <end position="98"/>
    </location>
    <ligand>
        <name>substrate</name>
    </ligand>
</feature>
<dbReference type="GO" id="GO:0008616">
    <property type="term" value="P:tRNA queuosine(34) biosynthetic process"/>
    <property type="evidence" value="ECO:0007669"/>
    <property type="project" value="UniProtKB-UniRule"/>
</dbReference>
<comment type="caution">
    <text evidence="6">The sequence shown here is derived from an EMBL/GenBank/DDBJ whole genome shotgun (WGS) entry which is preliminary data.</text>
</comment>
<feature type="region of interest" description="RNA binding; important for wobble base 34 recognition" evidence="4">
    <location>
        <begin position="315"/>
        <end position="319"/>
    </location>
</feature>
<dbReference type="EMBL" id="MFMU01000012">
    <property type="protein sequence ID" value="OGG93182.1"/>
    <property type="molecule type" value="Genomic_DNA"/>
</dbReference>
<dbReference type="NCBIfam" id="TIGR00430">
    <property type="entry name" value="Q_tRNA_tgt"/>
    <property type="match status" value="1"/>
</dbReference>
<dbReference type="UniPathway" id="UPA00392"/>
<evidence type="ECO:0000259" key="5">
    <source>
        <dbReference type="Pfam" id="PF01702"/>
    </source>
</evidence>